<dbReference type="OrthoDB" id="2384193at2759"/>
<keyword evidence="1" id="KW-0812">Transmembrane</keyword>
<feature type="transmembrane region" description="Helical" evidence="1">
    <location>
        <begin position="91"/>
        <end position="112"/>
    </location>
</feature>
<protein>
    <submittedName>
        <fullName evidence="2">Uncharacterized protein</fullName>
    </submittedName>
</protein>
<evidence type="ECO:0000313" key="3">
    <source>
        <dbReference type="Proteomes" id="UP000266673"/>
    </source>
</evidence>
<proteinExistence type="predicted"/>
<reference evidence="2 3" key="1">
    <citation type="submission" date="2018-06" db="EMBL/GenBank/DDBJ databases">
        <title>Comparative genomics reveals the genomic features of Rhizophagus irregularis, R. cerebriforme, R. diaphanum and Gigaspora rosea, and their symbiotic lifestyle signature.</title>
        <authorList>
            <person name="Morin E."/>
            <person name="San Clemente H."/>
            <person name="Chen E.C.H."/>
            <person name="De La Providencia I."/>
            <person name="Hainaut M."/>
            <person name="Kuo A."/>
            <person name="Kohler A."/>
            <person name="Murat C."/>
            <person name="Tang N."/>
            <person name="Roy S."/>
            <person name="Loubradou J."/>
            <person name="Henrissat B."/>
            <person name="Grigoriev I.V."/>
            <person name="Corradi N."/>
            <person name="Roux C."/>
            <person name="Martin F.M."/>
        </authorList>
    </citation>
    <scope>NUCLEOTIDE SEQUENCE [LARGE SCALE GENOMIC DNA]</scope>
    <source>
        <strain evidence="2 3">DAOM 194757</strain>
    </source>
</reference>
<comment type="caution">
    <text evidence="2">The sequence shown here is derived from an EMBL/GenBank/DDBJ whole genome shotgun (WGS) entry which is preliminary data.</text>
</comment>
<feature type="transmembrane region" description="Helical" evidence="1">
    <location>
        <begin position="127"/>
        <end position="147"/>
    </location>
</feature>
<sequence>SAILFLLQCFWNYLSNSIVKLSFMSRFEFKLYIFLGVISVIMFPVIQLIFLTVLGIQTHYRFINLIERSYDDKNAPHIIMKIRYFIDMNKVLTLTLFVTGASFLLLGSDVLIKSRPITNSKIASDILVAHMNFAAIIEWLVLILIFYPR</sequence>
<evidence type="ECO:0000313" key="2">
    <source>
        <dbReference type="EMBL" id="RIB11879.1"/>
    </source>
</evidence>
<keyword evidence="1" id="KW-0472">Membrane</keyword>
<name>A0A397USU7_9GLOM</name>
<dbReference type="Proteomes" id="UP000266673">
    <property type="component" value="Unassembled WGS sequence"/>
</dbReference>
<dbReference type="EMBL" id="QKWP01001086">
    <property type="protein sequence ID" value="RIB11879.1"/>
    <property type="molecule type" value="Genomic_DNA"/>
</dbReference>
<feature type="transmembrane region" description="Helical" evidence="1">
    <location>
        <begin position="32"/>
        <end position="56"/>
    </location>
</feature>
<keyword evidence="3" id="KW-1185">Reference proteome</keyword>
<feature type="non-terminal residue" evidence="2">
    <location>
        <position position="1"/>
    </location>
</feature>
<gene>
    <name evidence="2" type="ORF">C2G38_1942971</name>
</gene>
<accession>A0A397USU7</accession>
<evidence type="ECO:0000256" key="1">
    <source>
        <dbReference type="SAM" id="Phobius"/>
    </source>
</evidence>
<organism evidence="2 3">
    <name type="scientific">Gigaspora rosea</name>
    <dbReference type="NCBI Taxonomy" id="44941"/>
    <lineage>
        <taxon>Eukaryota</taxon>
        <taxon>Fungi</taxon>
        <taxon>Fungi incertae sedis</taxon>
        <taxon>Mucoromycota</taxon>
        <taxon>Glomeromycotina</taxon>
        <taxon>Glomeromycetes</taxon>
        <taxon>Diversisporales</taxon>
        <taxon>Gigasporaceae</taxon>
        <taxon>Gigaspora</taxon>
    </lineage>
</organism>
<keyword evidence="1" id="KW-1133">Transmembrane helix</keyword>
<feature type="non-terminal residue" evidence="2">
    <location>
        <position position="149"/>
    </location>
</feature>
<dbReference type="STRING" id="44941.A0A397USU7"/>
<dbReference type="AlphaFoldDB" id="A0A397USU7"/>